<name>A0ABW9RLD5_9BACT</name>
<sequence length="410" mass="46993">MLLLMIAAQSVFAQKNYIPGKIFTLDNDTITGLIDYRNWKKNPDAISFKKSEAGEVDVYSYLDIHGFAVNNEVYVSAIIDSEISPFRANELTEDPALNIRTDTTFLLTIFEGRKSLYSNVNDKGNVNFYIKNGKNFELLVYKVFLKEGSYPSVKMENKKFTGQLKVYLNDCKNIDSQLSNLQYKQGSLTGLFNYYYSCVQSYPSYEKKKEKAKVHIGSLAGLSLTSISFESKEFEALTNTDFKNSVRPTLGVFIDFGLQRNNEKWSINNELLFTSYKFSEKYERYDNEANSYSTSIDLGLSYLRLNNMVRYTYPFAKLHAFFNIGMSNGLVIKETNSQEGVMVINTISNPRSGEIIEDVRKHEQGFLFGAGIRRANSLLELRYEMGSGMSKLVSLDSQRRTLYVLWAYRF</sequence>
<gene>
    <name evidence="1" type="ORF">E1163_04410</name>
</gene>
<dbReference type="EMBL" id="SMLW01000378">
    <property type="protein sequence ID" value="MTI24183.1"/>
    <property type="molecule type" value="Genomic_DNA"/>
</dbReference>
<keyword evidence="2" id="KW-1185">Reference proteome</keyword>
<comment type="caution">
    <text evidence="1">The sequence shown here is derived from an EMBL/GenBank/DDBJ whole genome shotgun (WGS) entry which is preliminary data.</text>
</comment>
<evidence type="ECO:0000313" key="2">
    <source>
        <dbReference type="Proteomes" id="UP000798808"/>
    </source>
</evidence>
<dbReference type="RefSeq" id="WP_155169923.1">
    <property type="nucleotide sequence ID" value="NZ_BAAAFL010000029.1"/>
</dbReference>
<dbReference type="Proteomes" id="UP000798808">
    <property type="component" value="Unassembled WGS sequence"/>
</dbReference>
<reference evidence="1 2" key="1">
    <citation type="submission" date="2019-02" db="EMBL/GenBank/DDBJ databases">
        <authorList>
            <person name="Goldberg S.R."/>
            <person name="Haltli B.A."/>
            <person name="Correa H."/>
            <person name="Russell K.G."/>
        </authorList>
    </citation>
    <scope>NUCLEOTIDE SEQUENCE [LARGE SCALE GENOMIC DNA]</scope>
    <source>
        <strain evidence="1 2">JCM 16186</strain>
    </source>
</reference>
<proteinExistence type="predicted"/>
<accession>A0ABW9RLD5</accession>
<organism evidence="1 2">
    <name type="scientific">Fulvivirga kasyanovii</name>
    <dbReference type="NCBI Taxonomy" id="396812"/>
    <lineage>
        <taxon>Bacteria</taxon>
        <taxon>Pseudomonadati</taxon>
        <taxon>Bacteroidota</taxon>
        <taxon>Cytophagia</taxon>
        <taxon>Cytophagales</taxon>
        <taxon>Fulvivirgaceae</taxon>
        <taxon>Fulvivirga</taxon>
    </lineage>
</organism>
<evidence type="ECO:0000313" key="1">
    <source>
        <dbReference type="EMBL" id="MTI24183.1"/>
    </source>
</evidence>
<protein>
    <submittedName>
        <fullName evidence="1">PorT family protein</fullName>
    </submittedName>
</protein>